<protein>
    <submittedName>
        <fullName evidence="2">Uncharacterized protein</fullName>
    </submittedName>
</protein>
<evidence type="ECO:0000313" key="3">
    <source>
        <dbReference type="Proteomes" id="UP000272400"/>
    </source>
</evidence>
<accession>A0A3N1CPK3</accession>
<keyword evidence="1" id="KW-0812">Transmembrane</keyword>
<dbReference type="EMBL" id="RJKE01000001">
    <property type="protein sequence ID" value="ROO83125.1"/>
    <property type="molecule type" value="Genomic_DNA"/>
</dbReference>
<reference evidence="2 3" key="1">
    <citation type="submission" date="2018-11" db="EMBL/GenBank/DDBJ databases">
        <title>Sequencing the genomes of 1000 actinobacteria strains.</title>
        <authorList>
            <person name="Klenk H.-P."/>
        </authorList>
    </citation>
    <scope>NUCLEOTIDE SEQUENCE [LARGE SCALE GENOMIC DNA]</scope>
    <source>
        <strain evidence="2 3">DSM 44254</strain>
    </source>
</reference>
<feature type="transmembrane region" description="Helical" evidence="1">
    <location>
        <begin position="34"/>
        <end position="54"/>
    </location>
</feature>
<comment type="caution">
    <text evidence="2">The sequence shown here is derived from an EMBL/GenBank/DDBJ whole genome shotgun (WGS) entry which is preliminary data.</text>
</comment>
<proteinExistence type="predicted"/>
<feature type="transmembrane region" description="Helical" evidence="1">
    <location>
        <begin position="60"/>
        <end position="79"/>
    </location>
</feature>
<dbReference type="Proteomes" id="UP000272400">
    <property type="component" value="Unassembled WGS sequence"/>
</dbReference>
<evidence type="ECO:0000256" key="1">
    <source>
        <dbReference type="SAM" id="Phobius"/>
    </source>
</evidence>
<sequence length="173" mass="18320">MSEVTAEFPEDVLEAGSELGEPVADQPDPRSRTLLLMIIVDLVAVVVLGVGAAFAPTLHLAVAGLWAVLTLALLGHAAIQASRRRALAVSSVALFENGLVHASESGLTALPWASVKIAYLTPGKRLLLHLEDNTYFTLKAPVRNLALIEAAIRAGVPRDQIRRGLPPKNLAAL</sequence>
<evidence type="ECO:0000313" key="2">
    <source>
        <dbReference type="EMBL" id="ROO83125.1"/>
    </source>
</evidence>
<dbReference type="RefSeq" id="WP_123662062.1">
    <property type="nucleotide sequence ID" value="NZ_RJKE01000001.1"/>
</dbReference>
<keyword evidence="1" id="KW-1133">Transmembrane helix</keyword>
<dbReference type="AlphaFoldDB" id="A0A3N1CPK3"/>
<keyword evidence="1" id="KW-0472">Membrane</keyword>
<keyword evidence="3" id="KW-1185">Reference proteome</keyword>
<name>A0A3N1CPK3_9ACTN</name>
<gene>
    <name evidence="2" type="ORF">EDD29_0617</name>
</gene>
<organism evidence="2 3">
    <name type="scientific">Actinocorallia herbida</name>
    <dbReference type="NCBI Taxonomy" id="58109"/>
    <lineage>
        <taxon>Bacteria</taxon>
        <taxon>Bacillati</taxon>
        <taxon>Actinomycetota</taxon>
        <taxon>Actinomycetes</taxon>
        <taxon>Streptosporangiales</taxon>
        <taxon>Thermomonosporaceae</taxon>
        <taxon>Actinocorallia</taxon>
    </lineage>
</organism>